<evidence type="ECO:0000256" key="1">
    <source>
        <dbReference type="SAM" id="MobiDB-lite"/>
    </source>
</evidence>
<comment type="caution">
    <text evidence="3">The sequence shown here is derived from an EMBL/GenBank/DDBJ whole genome shotgun (WGS) entry which is preliminary data.</text>
</comment>
<accession>A0A9P4NWU6</accession>
<dbReference type="EMBL" id="MU007019">
    <property type="protein sequence ID" value="KAF2433824.1"/>
    <property type="molecule type" value="Genomic_DNA"/>
</dbReference>
<feature type="compositionally biased region" description="Low complexity" evidence="1">
    <location>
        <begin position="452"/>
        <end position="466"/>
    </location>
</feature>
<dbReference type="Proteomes" id="UP000800235">
    <property type="component" value="Unassembled WGS sequence"/>
</dbReference>
<dbReference type="InterPro" id="IPR011074">
    <property type="entry name" value="CRAL/TRIO_N_dom"/>
</dbReference>
<dbReference type="OrthoDB" id="30289at2759"/>
<evidence type="ECO:0000259" key="2">
    <source>
        <dbReference type="PROSITE" id="PS50191"/>
    </source>
</evidence>
<evidence type="ECO:0000313" key="4">
    <source>
        <dbReference type="Proteomes" id="UP000800235"/>
    </source>
</evidence>
<dbReference type="InterPro" id="IPR036865">
    <property type="entry name" value="CRAL-TRIO_dom_sf"/>
</dbReference>
<dbReference type="SMART" id="SM00516">
    <property type="entry name" value="SEC14"/>
    <property type="match status" value="1"/>
</dbReference>
<proteinExistence type="predicted"/>
<dbReference type="SUPFAM" id="SSF46938">
    <property type="entry name" value="CRAL/TRIO N-terminal domain"/>
    <property type="match status" value="1"/>
</dbReference>
<dbReference type="InterPro" id="IPR001251">
    <property type="entry name" value="CRAL-TRIO_dom"/>
</dbReference>
<feature type="region of interest" description="Disordered" evidence="1">
    <location>
        <begin position="541"/>
        <end position="565"/>
    </location>
</feature>
<dbReference type="Gene3D" id="1.10.8.20">
    <property type="entry name" value="N-terminal domain of phosphatidylinositol transfer protein sec14p"/>
    <property type="match status" value="1"/>
</dbReference>
<dbReference type="AlphaFoldDB" id="A0A9P4NWU6"/>
<dbReference type="SMART" id="SM01100">
    <property type="entry name" value="CRAL_TRIO_N"/>
    <property type="match status" value="1"/>
</dbReference>
<dbReference type="SUPFAM" id="SSF52087">
    <property type="entry name" value="CRAL/TRIO domain"/>
    <property type="match status" value="1"/>
</dbReference>
<dbReference type="InterPro" id="IPR036273">
    <property type="entry name" value="CRAL/TRIO_N_dom_sf"/>
</dbReference>
<sequence length="596" mass="65427">MAENNLTKIDSFQYPAAHLGHLTEVQQSALDSFKKLCQKQGYYHSAGTDGRTTDSHDDETLLRYLRARKFQPEEAVKQFKATEDWRKENHLDELYNTIDVKEYDETRRLYPQWTGRRDRRGIPVYVFEVAHLNSKTISAYEKSVSKSATVASKVPIKMLRLFALYENLTRFVLPLCSAIRDRPHPETPVSQSNNIVDINNVGLKQFWNLKSHMQDASTLATAYYPETLDRIFIIGAPGFFPTVWSWIKRWFDPITVSKIFILHPSDMKQTLEKYIAPENIPKKYGGTLEYQFGDMPILEDAITNNLNWADPTADLQSGYKSIPTGPIKWQQAADGTLSAVAVGKQDGKPRERTIATVATEFVGLHGISRQNTAIDWKKEAVKPTDGISTQPQEGDPNLGEELLDNSGTATPMHANTTTSLPARPIQQENTLSPSDTQPRTGTSDTRAEQQDGTHAAGNTTAGTPHTVSYGSGEKAQTIEPSTVGQAPKDHSANLPSRGPATQDESSSSSGGLLVQAQHAAQYAVGAASTAAGSVASALGVGEKKHEELGEKGGAEEVKGDGLKGEQDKLVEGMTDRHVEEFLRGQVDSTSKGKGKS</sequence>
<reference evidence="3" key="1">
    <citation type="journal article" date="2020" name="Stud. Mycol.">
        <title>101 Dothideomycetes genomes: a test case for predicting lifestyles and emergence of pathogens.</title>
        <authorList>
            <person name="Haridas S."/>
            <person name="Albert R."/>
            <person name="Binder M."/>
            <person name="Bloem J."/>
            <person name="Labutti K."/>
            <person name="Salamov A."/>
            <person name="Andreopoulos B."/>
            <person name="Baker S."/>
            <person name="Barry K."/>
            <person name="Bills G."/>
            <person name="Bluhm B."/>
            <person name="Cannon C."/>
            <person name="Castanera R."/>
            <person name="Culley D."/>
            <person name="Daum C."/>
            <person name="Ezra D."/>
            <person name="Gonzalez J."/>
            <person name="Henrissat B."/>
            <person name="Kuo A."/>
            <person name="Liang C."/>
            <person name="Lipzen A."/>
            <person name="Lutzoni F."/>
            <person name="Magnuson J."/>
            <person name="Mondo S."/>
            <person name="Nolan M."/>
            <person name="Ohm R."/>
            <person name="Pangilinan J."/>
            <person name="Park H.-J."/>
            <person name="Ramirez L."/>
            <person name="Alfaro M."/>
            <person name="Sun H."/>
            <person name="Tritt A."/>
            <person name="Yoshinaga Y."/>
            <person name="Zwiers L.-H."/>
            <person name="Turgeon B."/>
            <person name="Goodwin S."/>
            <person name="Spatafora J."/>
            <person name="Crous P."/>
            <person name="Grigoriev I."/>
        </authorList>
    </citation>
    <scope>NUCLEOTIDE SEQUENCE</scope>
    <source>
        <strain evidence="3">CBS 130266</strain>
    </source>
</reference>
<dbReference type="Pfam" id="PF00650">
    <property type="entry name" value="CRAL_TRIO"/>
    <property type="match status" value="1"/>
</dbReference>
<dbReference type="PANTHER" id="PTHR45657">
    <property type="entry name" value="CRAL-TRIO DOMAIN-CONTAINING PROTEIN YKL091C-RELATED"/>
    <property type="match status" value="1"/>
</dbReference>
<organism evidence="3 4">
    <name type="scientific">Tothia fuscella</name>
    <dbReference type="NCBI Taxonomy" id="1048955"/>
    <lineage>
        <taxon>Eukaryota</taxon>
        <taxon>Fungi</taxon>
        <taxon>Dikarya</taxon>
        <taxon>Ascomycota</taxon>
        <taxon>Pezizomycotina</taxon>
        <taxon>Dothideomycetes</taxon>
        <taxon>Pleosporomycetidae</taxon>
        <taxon>Venturiales</taxon>
        <taxon>Cylindrosympodiaceae</taxon>
        <taxon>Tothia</taxon>
    </lineage>
</organism>
<evidence type="ECO:0000313" key="3">
    <source>
        <dbReference type="EMBL" id="KAF2433824.1"/>
    </source>
</evidence>
<name>A0A9P4NWU6_9PEZI</name>
<dbReference type="Pfam" id="PF03765">
    <property type="entry name" value="CRAL_TRIO_N"/>
    <property type="match status" value="1"/>
</dbReference>
<dbReference type="PROSITE" id="PS50191">
    <property type="entry name" value="CRAL_TRIO"/>
    <property type="match status" value="1"/>
</dbReference>
<keyword evidence="4" id="KW-1185">Reference proteome</keyword>
<dbReference type="PANTHER" id="PTHR45657:SF3">
    <property type="entry name" value="TRANSPORTER, PUTATIVE (AFU_ORTHOLOGUE AFUA_5G09260)-RELATED"/>
    <property type="match status" value="1"/>
</dbReference>
<protein>
    <submittedName>
        <fullName evidence="3">CRAL/TRIO domain-containing protein</fullName>
    </submittedName>
</protein>
<feature type="domain" description="CRAL-TRIO" evidence="2">
    <location>
        <begin position="102"/>
        <end position="292"/>
    </location>
</feature>
<dbReference type="Gene3D" id="3.40.525.10">
    <property type="entry name" value="CRAL-TRIO lipid binding domain"/>
    <property type="match status" value="1"/>
</dbReference>
<feature type="region of interest" description="Disordered" evidence="1">
    <location>
        <begin position="380"/>
        <end position="512"/>
    </location>
</feature>
<gene>
    <name evidence="3" type="ORF">EJ08DRAFT_647110</name>
</gene>
<feature type="compositionally biased region" description="Polar residues" evidence="1">
    <location>
        <begin position="405"/>
        <end position="444"/>
    </location>
</feature>
<dbReference type="CDD" id="cd00170">
    <property type="entry name" value="SEC14"/>
    <property type="match status" value="1"/>
</dbReference>
<dbReference type="InterPro" id="IPR051026">
    <property type="entry name" value="PI/PC_transfer"/>
</dbReference>